<feature type="compositionally biased region" description="Basic and acidic residues" evidence="1">
    <location>
        <begin position="320"/>
        <end position="330"/>
    </location>
</feature>
<dbReference type="STRING" id="1408157.A0A1J7J3D9"/>
<dbReference type="EMBL" id="KV875094">
    <property type="protein sequence ID" value="OIW33875.1"/>
    <property type="molecule type" value="Genomic_DNA"/>
</dbReference>
<name>A0A1J7J3D9_9PEZI</name>
<feature type="compositionally biased region" description="Basic residues" evidence="1">
    <location>
        <begin position="1"/>
        <end position="10"/>
    </location>
</feature>
<dbReference type="OrthoDB" id="5245631at2759"/>
<feature type="region of interest" description="Disordered" evidence="1">
    <location>
        <begin position="1"/>
        <end position="269"/>
    </location>
</feature>
<accession>A0A1J7J3D9</accession>
<feature type="compositionally biased region" description="Acidic residues" evidence="1">
    <location>
        <begin position="95"/>
        <end position="108"/>
    </location>
</feature>
<dbReference type="GO" id="GO:0030515">
    <property type="term" value="F:snoRNA binding"/>
    <property type="evidence" value="ECO:0007669"/>
    <property type="project" value="InterPro"/>
</dbReference>
<protein>
    <submittedName>
        <fullName evidence="2">Uncharacterized protein</fullName>
    </submittedName>
</protein>
<evidence type="ECO:0000313" key="2">
    <source>
        <dbReference type="EMBL" id="OIW33875.1"/>
    </source>
</evidence>
<evidence type="ECO:0000313" key="3">
    <source>
        <dbReference type="Proteomes" id="UP000182658"/>
    </source>
</evidence>
<evidence type="ECO:0000256" key="1">
    <source>
        <dbReference type="SAM" id="MobiDB-lite"/>
    </source>
</evidence>
<dbReference type="AlphaFoldDB" id="A0A1J7J3D9"/>
<feature type="compositionally biased region" description="Acidic residues" evidence="1">
    <location>
        <begin position="151"/>
        <end position="171"/>
    </location>
</feature>
<dbReference type="Proteomes" id="UP000182658">
    <property type="component" value="Unassembled WGS sequence"/>
</dbReference>
<sequence length="350" mass="39228">MAPKAAKRKATSSQPDMILLSSDSGSDVEQYDIEVDAQPSPASASKRKSGQDEDPTPKRQKLPVRAKSSASGRHRSMSVEIPFPVASQRDRSDEVQDSQEESDAEDETEVFKTPMTRKHVKFDSDDYDDFVTPLERPAPQSSSKPKKLDDVVEDSEEEDDDDEEDSDDEAPEAVSTHQAAAQLAKAAQAVAKVAEQQAAAKKRKRRERDTLLKGQAESRKRALAEVKGRSASEERDSADAGQRRKRLEIPDVLPPEFLESDDEEDEAEAHDVAEVTLNKRIKFSDVEKRLSREDKAPRDEQIGGTVYRVVTDKTDKKLAPKMKKETRNLKEQFLSRNRAPQKRRGFLVKA</sequence>
<gene>
    <name evidence="2" type="ORF">CONLIGDRAFT_659639</name>
</gene>
<dbReference type="InParanoid" id="A0A1J7J3D9"/>
<feature type="compositionally biased region" description="Polar residues" evidence="1">
    <location>
        <begin position="11"/>
        <end position="27"/>
    </location>
</feature>
<organism evidence="2 3">
    <name type="scientific">Coniochaeta ligniaria NRRL 30616</name>
    <dbReference type="NCBI Taxonomy" id="1408157"/>
    <lineage>
        <taxon>Eukaryota</taxon>
        <taxon>Fungi</taxon>
        <taxon>Dikarya</taxon>
        <taxon>Ascomycota</taxon>
        <taxon>Pezizomycotina</taxon>
        <taxon>Sordariomycetes</taxon>
        <taxon>Sordariomycetidae</taxon>
        <taxon>Coniochaetales</taxon>
        <taxon>Coniochaetaceae</taxon>
        <taxon>Coniochaeta</taxon>
    </lineage>
</organism>
<reference evidence="2 3" key="1">
    <citation type="submission" date="2016-10" db="EMBL/GenBank/DDBJ databases">
        <title>Draft genome sequence of Coniochaeta ligniaria NRRL30616, a lignocellulolytic fungus for bioabatement of inhibitors in plant biomass hydrolysates.</title>
        <authorList>
            <consortium name="DOE Joint Genome Institute"/>
            <person name="Jimenez D.J."/>
            <person name="Hector R.E."/>
            <person name="Riley R."/>
            <person name="Sun H."/>
            <person name="Grigoriev I.V."/>
            <person name="Van Elsas J.D."/>
            <person name="Nichols N.N."/>
        </authorList>
    </citation>
    <scope>NUCLEOTIDE SEQUENCE [LARGE SCALE GENOMIC DNA]</scope>
    <source>
        <strain evidence="2 3">NRRL 30616</strain>
    </source>
</reference>
<feature type="compositionally biased region" description="Basic residues" evidence="1">
    <location>
        <begin position="339"/>
        <end position="350"/>
    </location>
</feature>
<keyword evidence="3" id="KW-1185">Reference proteome</keyword>
<feature type="region of interest" description="Disordered" evidence="1">
    <location>
        <begin position="320"/>
        <end position="350"/>
    </location>
</feature>
<dbReference type="Pfam" id="PF08297">
    <property type="entry name" value="U3_snoRNA_assoc"/>
    <property type="match status" value="1"/>
</dbReference>
<feature type="compositionally biased region" description="Basic and acidic residues" evidence="1">
    <location>
        <begin position="207"/>
        <end position="242"/>
    </location>
</feature>
<feature type="compositionally biased region" description="Acidic residues" evidence="1">
    <location>
        <begin position="258"/>
        <end position="268"/>
    </location>
</feature>
<dbReference type="GO" id="GO:0006364">
    <property type="term" value="P:rRNA processing"/>
    <property type="evidence" value="ECO:0007669"/>
    <property type="project" value="InterPro"/>
</dbReference>
<feature type="compositionally biased region" description="Low complexity" evidence="1">
    <location>
        <begin position="178"/>
        <end position="199"/>
    </location>
</feature>
<dbReference type="InterPro" id="IPR013268">
    <property type="entry name" value="UTP16"/>
</dbReference>
<proteinExistence type="predicted"/>